<accession>A0A1W9NW17</accession>
<evidence type="ECO:0000313" key="2">
    <source>
        <dbReference type="EMBL" id="OQX50279.1"/>
    </source>
</evidence>
<comment type="caution">
    <text evidence="2">The sequence shown here is derived from an EMBL/GenBank/DDBJ whole genome shotgun (WGS) entry which is preliminary data.</text>
</comment>
<feature type="transmembrane region" description="Helical" evidence="1">
    <location>
        <begin position="25"/>
        <end position="47"/>
    </location>
</feature>
<dbReference type="EMBL" id="MZGJ01000039">
    <property type="protein sequence ID" value="OQX50279.1"/>
    <property type="molecule type" value="Genomic_DNA"/>
</dbReference>
<keyword evidence="1" id="KW-0472">Membrane</keyword>
<name>A0A1W9NW17_UNCC3</name>
<evidence type="ECO:0000313" key="3">
    <source>
        <dbReference type="Proteomes" id="UP000192520"/>
    </source>
</evidence>
<keyword evidence="1" id="KW-0812">Transmembrane</keyword>
<protein>
    <submittedName>
        <fullName evidence="2">Uncharacterized protein</fullName>
    </submittedName>
</protein>
<proteinExistence type="predicted"/>
<gene>
    <name evidence="2" type="ORF">B5M47_04045</name>
</gene>
<organism evidence="2 3">
    <name type="scientific">candidate division CPR3 bacterium 4484_211</name>
    <dbReference type="NCBI Taxonomy" id="1968527"/>
    <lineage>
        <taxon>Bacteria</taxon>
        <taxon>Bacteria division CPR3</taxon>
    </lineage>
</organism>
<reference evidence="3" key="1">
    <citation type="submission" date="2017-03" db="EMBL/GenBank/DDBJ databases">
        <title>Novel pathways for hydrocarbon cycling and metabolic interdependencies in hydrothermal sediment communities.</title>
        <authorList>
            <person name="Dombrowski N."/>
            <person name="Seitz K."/>
            <person name="Teske A."/>
            <person name="Baker B."/>
        </authorList>
    </citation>
    <scope>NUCLEOTIDE SEQUENCE [LARGE SCALE GENOMIC DNA]</scope>
</reference>
<sequence length="90" mass="10852">MLSLGCSFRRTATQRGTYFLSGSPFLLAGIVKYFSYIFFSLPLYIILHQNKIKVKRKMKKNEKKFSEHFHYHFKLYTIYRHPIFYFPEAA</sequence>
<evidence type="ECO:0000256" key="1">
    <source>
        <dbReference type="SAM" id="Phobius"/>
    </source>
</evidence>
<dbReference type="AlphaFoldDB" id="A0A1W9NW17"/>
<keyword evidence="1" id="KW-1133">Transmembrane helix</keyword>
<dbReference type="Proteomes" id="UP000192520">
    <property type="component" value="Unassembled WGS sequence"/>
</dbReference>